<organism evidence="2 3">
    <name type="scientific">Rhodopirellula sallentina SM41</name>
    <dbReference type="NCBI Taxonomy" id="1263870"/>
    <lineage>
        <taxon>Bacteria</taxon>
        <taxon>Pseudomonadati</taxon>
        <taxon>Planctomycetota</taxon>
        <taxon>Planctomycetia</taxon>
        <taxon>Pirellulales</taxon>
        <taxon>Pirellulaceae</taxon>
        <taxon>Rhodopirellula</taxon>
    </lineage>
</organism>
<name>M5TTR3_9BACT</name>
<accession>M5TTR3</accession>
<dbReference type="AlphaFoldDB" id="M5TTR3"/>
<reference evidence="2 3" key="1">
    <citation type="journal article" date="2013" name="Mar. Genomics">
        <title>Expression of sulfatases in Rhodopirellula baltica and the diversity of sulfatases in the genus Rhodopirellula.</title>
        <authorList>
            <person name="Wegner C.E."/>
            <person name="Richter-Heitmann T."/>
            <person name="Klindworth A."/>
            <person name="Klockow C."/>
            <person name="Richter M."/>
            <person name="Achstetter T."/>
            <person name="Glockner F.O."/>
            <person name="Harder J."/>
        </authorList>
    </citation>
    <scope>NUCLEOTIDE SEQUENCE [LARGE SCALE GENOMIC DNA]</scope>
    <source>
        <strain evidence="2 3">SM41</strain>
    </source>
</reference>
<evidence type="ECO:0000256" key="1">
    <source>
        <dbReference type="SAM" id="MobiDB-lite"/>
    </source>
</evidence>
<comment type="caution">
    <text evidence="2">The sequence shown here is derived from an EMBL/GenBank/DDBJ whole genome shotgun (WGS) entry which is preliminary data.</text>
</comment>
<sequence length="41" mass="5023">MRFALPQRTPKRNQFRNRRTETDRADHTLDEVPVKLKQRCL</sequence>
<gene>
    <name evidence="2" type="ORF">RSSM_06019</name>
</gene>
<keyword evidence="3" id="KW-1185">Reference proteome</keyword>
<feature type="region of interest" description="Disordered" evidence="1">
    <location>
        <begin position="1"/>
        <end position="30"/>
    </location>
</feature>
<protein>
    <submittedName>
        <fullName evidence="2">Uncharacterized protein</fullName>
    </submittedName>
</protein>
<evidence type="ECO:0000313" key="2">
    <source>
        <dbReference type="EMBL" id="EMI52550.1"/>
    </source>
</evidence>
<dbReference type="PATRIC" id="fig|1263870.3.peg.6376"/>
<dbReference type="EMBL" id="ANOH01000422">
    <property type="protein sequence ID" value="EMI52550.1"/>
    <property type="molecule type" value="Genomic_DNA"/>
</dbReference>
<feature type="compositionally biased region" description="Basic and acidic residues" evidence="1">
    <location>
        <begin position="18"/>
        <end position="30"/>
    </location>
</feature>
<evidence type="ECO:0000313" key="3">
    <source>
        <dbReference type="Proteomes" id="UP000011885"/>
    </source>
</evidence>
<proteinExistence type="predicted"/>
<dbReference type="Proteomes" id="UP000011885">
    <property type="component" value="Unassembled WGS sequence"/>
</dbReference>